<comment type="caution">
    <text evidence="2">The sequence shown here is derived from an EMBL/GenBank/DDBJ whole genome shotgun (WGS) entry which is preliminary data.</text>
</comment>
<dbReference type="Proteomes" id="UP000596742">
    <property type="component" value="Unassembled WGS sequence"/>
</dbReference>
<reference evidence="2" key="1">
    <citation type="submission" date="2018-11" db="EMBL/GenBank/DDBJ databases">
        <authorList>
            <person name="Alioto T."/>
            <person name="Alioto T."/>
        </authorList>
    </citation>
    <scope>NUCLEOTIDE SEQUENCE</scope>
</reference>
<name>A0A8B6BHT9_MYTGA</name>
<evidence type="ECO:0000256" key="1">
    <source>
        <dbReference type="SAM" id="MobiDB-lite"/>
    </source>
</evidence>
<sequence>MHGPEWITNEHQWPSWHGNMTTTSLIVNEEDEEPVASLVLPAQTENTETDSTVPSTMSVIETRERKSKTEAKLN</sequence>
<keyword evidence="3" id="KW-1185">Reference proteome</keyword>
<dbReference type="EMBL" id="UYJE01000191">
    <property type="protein sequence ID" value="VDH91034.1"/>
    <property type="molecule type" value="Genomic_DNA"/>
</dbReference>
<evidence type="ECO:0000313" key="2">
    <source>
        <dbReference type="EMBL" id="VDH91034.1"/>
    </source>
</evidence>
<gene>
    <name evidence="2" type="ORF">MGAL_10B014342</name>
</gene>
<feature type="compositionally biased region" description="Polar residues" evidence="1">
    <location>
        <begin position="43"/>
        <end position="59"/>
    </location>
</feature>
<feature type="compositionally biased region" description="Basic and acidic residues" evidence="1">
    <location>
        <begin position="61"/>
        <end position="74"/>
    </location>
</feature>
<organism evidence="2 3">
    <name type="scientific">Mytilus galloprovincialis</name>
    <name type="common">Mediterranean mussel</name>
    <dbReference type="NCBI Taxonomy" id="29158"/>
    <lineage>
        <taxon>Eukaryota</taxon>
        <taxon>Metazoa</taxon>
        <taxon>Spiralia</taxon>
        <taxon>Lophotrochozoa</taxon>
        <taxon>Mollusca</taxon>
        <taxon>Bivalvia</taxon>
        <taxon>Autobranchia</taxon>
        <taxon>Pteriomorphia</taxon>
        <taxon>Mytilida</taxon>
        <taxon>Mytiloidea</taxon>
        <taxon>Mytilidae</taxon>
        <taxon>Mytilinae</taxon>
        <taxon>Mytilus</taxon>
    </lineage>
</organism>
<evidence type="ECO:0000313" key="3">
    <source>
        <dbReference type="Proteomes" id="UP000596742"/>
    </source>
</evidence>
<feature type="region of interest" description="Disordered" evidence="1">
    <location>
        <begin position="40"/>
        <end position="74"/>
    </location>
</feature>
<accession>A0A8B6BHT9</accession>
<proteinExistence type="predicted"/>
<dbReference type="AlphaFoldDB" id="A0A8B6BHT9"/>
<protein>
    <submittedName>
        <fullName evidence="2">Uncharacterized protein</fullName>
    </submittedName>
</protein>